<dbReference type="EMBL" id="PVTE01000008">
    <property type="protein sequence ID" value="PRY39180.1"/>
    <property type="molecule type" value="Genomic_DNA"/>
</dbReference>
<dbReference type="InterPro" id="IPR013658">
    <property type="entry name" value="SGL"/>
</dbReference>
<evidence type="ECO:0000313" key="3">
    <source>
        <dbReference type="EMBL" id="PRY39180.1"/>
    </source>
</evidence>
<proteinExistence type="predicted"/>
<evidence type="ECO:0000256" key="1">
    <source>
        <dbReference type="ARBA" id="ARBA00022801"/>
    </source>
</evidence>
<dbReference type="RefSeq" id="WP_106137868.1">
    <property type="nucleotide sequence ID" value="NZ_PVTE01000008.1"/>
</dbReference>
<keyword evidence="4" id="KW-1185">Reference proteome</keyword>
<dbReference type="AlphaFoldDB" id="A0A2T0T0J2"/>
<dbReference type="PANTHER" id="PTHR47572:SF4">
    <property type="entry name" value="LACTONASE DRP35"/>
    <property type="match status" value="1"/>
</dbReference>
<feature type="domain" description="SMP-30/Gluconolactonase/LRE-like region" evidence="2">
    <location>
        <begin position="33"/>
        <end position="275"/>
    </location>
</feature>
<evidence type="ECO:0000259" key="2">
    <source>
        <dbReference type="Pfam" id="PF08450"/>
    </source>
</evidence>
<dbReference type="PANTHER" id="PTHR47572">
    <property type="entry name" value="LIPOPROTEIN-RELATED"/>
    <property type="match status" value="1"/>
</dbReference>
<reference evidence="3 4" key="1">
    <citation type="submission" date="2018-03" db="EMBL/GenBank/DDBJ databases">
        <title>Genomic Encyclopedia of Archaeal and Bacterial Type Strains, Phase II (KMG-II): from individual species to whole genera.</title>
        <authorList>
            <person name="Goeker M."/>
        </authorList>
    </citation>
    <scope>NUCLEOTIDE SEQUENCE [LARGE SCALE GENOMIC DNA]</scope>
    <source>
        <strain evidence="3 4">DSM 28354</strain>
    </source>
</reference>
<dbReference type="OrthoDB" id="241638at2"/>
<dbReference type="SUPFAM" id="SSF63829">
    <property type="entry name" value="Calcium-dependent phosphotriesterase"/>
    <property type="match status" value="1"/>
</dbReference>
<dbReference type="Proteomes" id="UP000238375">
    <property type="component" value="Unassembled WGS sequence"/>
</dbReference>
<evidence type="ECO:0000313" key="4">
    <source>
        <dbReference type="Proteomes" id="UP000238375"/>
    </source>
</evidence>
<sequence>MAQSEKATFTAFDITTLIAPGAVLTCVSDQFDFTEGPTADADGVVFFTDQPNNKIWRYGTDGSLSVFMEQAGRSNGMYFDPDGNLVTCADEKNEIWSISPQGEVIVLMTDHEGSRLNGPNDLWVDAQGNIYFTDPFYERKYWWHGGPEVFGEYLYFLPKEATQPQVIDKAYEKPNGIIGTPDGKQLYVADIGADKTYRYDINPDASLSNRQLFVEQGSDGMILDERGNLYLTGGDGVTVYSPTGEKIAQIPVDEEWTGNICFADVDQRTLFITASKSIYTLKMNVAGAKRP</sequence>
<accession>A0A2T0T0J2</accession>
<dbReference type="Pfam" id="PF08450">
    <property type="entry name" value="SGL"/>
    <property type="match status" value="1"/>
</dbReference>
<protein>
    <submittedName>
        <fullName evidence="3">Gluconolactonase</fullName>
    </submittedName>
</protein>
<keyword evidence="1" id="KW-0378">Hydrolase</keyword>
<dbReference type="InterPro" id="IPR051262">
    <property type="entry name" value="SMP-30/CGR1_Lactonase"/>
</dbReference>
<dbReference type="Gene3D" id="2.120.10.30">
    <property type="entry name" value="TolB, C-terminal domain"/>
    <property type="match status" value="1"/>
</dbReference>
<dbReference type="GO" id="GO:0016787">
    <property type="term" value="F:hydrolase activity"/>
    <property type="evidence" value="ECO:0007669"/>
    <property type="project" value="UniProtKB-KW"/>
</dbReference>
<dbReference type="InterPro" id="IPR011042">
    <property type="entry name" value="6-blade_b-propeller_TolB-like"/>
</dbReference>
<name>A0A2T0T0J2_9BACT</name>
<gene>
    <name evidence="3" type="ORF">CLV58_10869</name>
</gene>
<comment type="caution">
    <text evidence="3">The sequence shown here is derived from an EMBL/GenBank/DDBJ whole genome shotgun (WGS) entry which is preliminary data.</text>
</comment>
<organism evidence="3 4">
    <name type="scientific">Spirosoma oryzae</name>
    <dbReference type="NCBI Taxonomy" id="1469603"/>
    <lineage>
        <taxon>Bacteria</taxon>
        <taxon>Pseudomonadati</taxon>
        <taxon>Bacteroidota</taxon>
        <taxon>Cytophagia</taxon>
        <taxon>Cytophagales</taxon>
        <taxon>Cytophagaceae</taxon>
        <taxon>Spirosoma</taxon>
    </lineage>
</organism>